<keyword evidence="2" id="KW-0812">Transmembrane</keyword>
<feature type="transmembrane region" description="Helical" evidence="2">
    <location>
        <begin position="58"/>
        <end position="79"/>
    </location>
</feature>
<dbReference type="EMBL" id="LAZR01000386">
    <property type="protein sequence ID" value="KKN71285.1"/>
    <property type="molecule type" value="Genomic_DNA"/>
</dbReference>
<gene>
    <name evidence="3" type="ORF">LCGC14_0421950</name>
</gene>
<dbReference type="AlphaFoldDB" id="A0A0F9SQJ9"/>
<keyword evidence="2" id="KW-0472">Membrane</keyword>
<organism evidence="3">
    <name type="scientific">marine sediment metagenome</name>
    <dbReference type="NCBI Taxonomy" id="412755"/>
    <lineage>
        <taxon>unclassified sequences</taxon>
        <taxon>metagenomes</taxon>
        <taxon>ecological metagenomes</taxon>
    </lineage>
</organism>
<feature type="region of interest" description="Disordered" evidence="1">
    <location>
        <begin position="106"/>
        <end position="128"/>
    </location>
</feature>
<name>A0A0F9SQJ9_9ZZZZ</name>
<proteinExistence type="predicted"/>
<keyword evidence="2" id="KW-1133">Transmembrane helix</keyword>
<sequence length="128" mass="13909">MAHQPLNLLDREVAETFFDIAQGQEVEIDSVSREIADILGITKGEATRSISRLVNAKILTVFGVVGMVMVSAAGTANVLSIPTKEFDQIEISKMRILGSMKEGRAPRIAKGNKGNFTELTDPSTGYRQ</sequence>
<evidence type="ECO:0000256" key="2">
    <source>
        <dbReference type="SAM" id="Phobius"/>
    </source>
</evidence>
<comment type="caution">
    <text evidence="3">The sequence shown here is derived from an EMBL/GenBank/DDBJ whole genome shotgun (WGS) entry which is preliminary data.</text>
</comment>
<feature type="compositionally biased region" description="Polar residues" evidence="1">
    <location>
        <begin position="114"/>
        <end position="128"/>
    </location>
</feature>
<evidence type="ECO:0000313" key="3">
    <source>
        <dbReference type="EMBL" id="KKN71285.1"/>
    </source>
</evidence>
<evidence type="ECO:0000256" key="1">
    <source>
        <dbReference type="SAM" id="MobiDB-lite"/>
    </source>
</evidence>
<protein>
    <submittedName>
        <fullName evidence="3">Uncharacterized protein</fullName>
    </submittedName>
</protein>
<reference evidence="3" key="1">
    <citation type="journal article" date="2015" name="Nature">
        <title>Complex archaea that bridge the gap between prokaryotes and eukaryotes.</title>
        <authorList>
            <person name="Spang A."/>
            <person name="Saw J.H."/>
            <person name="Jorgensen S.L."/>
            <person name="Zaremba-Niedzwiedzka K."/>
            <person name="Martijn J."/>
            <person name="Lind A.E."/>
            <person name="van Eijk R."/>
            <person name="Schleper C."/>
            <person name="Guy L."/>
            <person name="Ettema T.J."/>
        </authorList>
    </citation>
    <scope>NUCLEOTIDE SEQUENCE</scope>
</reference>
<accession>A0A0F9SQJ9</accession>